<dbReference type="RefSeq" id="WP_153213794.1">
    <property type="nucleotide sequence ID" value="NZ_WIBF01000001.1"/>
</dbReference>
<dbReference type="AlphaFoldDB" id="A0A843Y6V2"/>
<sequence length="223" mass="23609">MSNTDSFIDEVTEEVRRDRLFLMLRRYGWIGAVAVAAIVGGTAVREYSRAQQEAAAQKLGDAMIAALEPAEAADRATALAEVTTDGVDGQMLVDMARAGSLVDAGDTQAAIPLYQTIGSNGDVPLVYRHIASFKALVLQSDTLSVDERRLQFNALAAPGAPLEYLAREQLALLEVESGDAEAAIALLRTLVDDANASVDVRDRANQLIVALGGERSAPSDHGG</sequence>
<feature type="transmembrane region" description="Helical" evidence="1">
    <location>
        <begin position="27"/>
        <end position="44"/>
    </location>
</feature>
<accession>A0A843Y6V2</accession>
<proteinExistence type="predicted"/>
<organism evidence="2 3">
    <name type="scientific">Tritonibacter litoralis</name>
    <dbReference type="NCBI Taxonomy" id="2662264"/>
    <lineage>
        <taxon>Bacteria</taxon>
        <taxon>Pseudomonadati</taxon>
        <taxon>Pseudomonadota</taxon>
        <taxon>Alphaproteobacteria</taxon>
        <taxon>Rhodobacterales</taxon>
        <taxon>Paracoccaceae</taxon>
        <taxon>Tritonibacter</taxon>
    </lineage>
</organism>
<evidence type="ECO:0008006" key="4">
    <source>
        <dbReference type="Google" id="ProtNLM"/>
    </source>
</evidence>
<keyword evidence="3" id="KW-1185">Reference proteome</keyword>
<keyword evidence="1" id="KW-0812">Transmembrane</keyword>
<evidence type="ECO:0000313" key="3">
    <source>
        <dbReference type="Proteomes" id="UP000444174"/>
    </source>
</evidence>
<evidence type="ECO:0000256" key="1">
    <source>
        <dbReference type="SAM" id="Phobius"/>
    </source>
</evidence>
<keyword evidence="1" id="KW-1133">Transmembrane helix</keyword>
<gene>
    <name evidence="2" type="ORF">GFB49_00175</name>
</gene>
<keyword evidence="1" id="KW-0472">Membrane</keyword>
<protein>
    <recommendedName>
        <fullName evidence="4">Tetratricopeptide repeat-like domain-containing protein</fullName>
    </recommendedName>
</protein>
<name>A0A843Y6V2_9RHOB</name>
<comment type="caution">
    <text evidence="2">The sequence shown here is derived from an EMBL/GenBank/DDBJ whole genome shotgun (WGS) entry which is preliminary data.</text>
</comment>
<reference evidence="2 3" key="1">
    <citation type="submission" date="2019-10" db="EMBL/GenBank/DDBJ databases">
        <title>Epibacterium sp. nov., isolated from seawater.</title>
        <authorList>
            <person name="Zhang X."/>
            <person name="Li N."/>
        </authorList>
    </citation>
    <scope>NUCLEOTIDE SEQUENCE [LARGE SCALE GENOMIC DNA]</scope>
    <source>
        <strain evidence="2 3">SM1979</strain>
    </source>
</reference>
<dbReference type="EMBL" id="WIBF01000001">
    <property type="protein sequence ID" value="MQQ06860.1"/>
    <property type="molecule type" value="Genomic_DNA"/>
</dbReference>
<evidence type="ECO:0000313" key="2">
    <source>
        <dbReference type="EMBL" id="MQQ06860.1"/>
    </source>
</evidence>
<dbReference type="Proteomes" id="UP000444174">
    <property type="component" value="Unassembled WGS sequence"/>
</dbReference>